<dbReference type="CDD" id="cd00102">
    <property type="entry name" value="IPT"/>
    <property type="match status" value="17"/>
</dbReference>
<dbReference type="InterPro" id="IPR003961">
    <property type="entry name" value="FN3_dom"/>
</dbReference>
<name>A0A8A0RJY0_9FIRM</name>
<dbReference type="CDD" id="cd00063">
    <property type="entry name" value="FN3"/>
    <property type="match status" value="1"/>
</dbReference>
<dbReference type="EMBL" id="CP059066">
    <property type="protein sequence ID" value="QSQ08741.1"/>
    <property type="molecule type" value="Genomic_DNA"/>
</dbReference>
<dbReference type="KEGG" id="kme:H0A61_01084"/>
<keyword evidence="4" id="KW-1185">Reference proteome</keyword>
<evidence type="ECO:0000313" key="4">
    <source>
        <dbReference type="Proteomes" id="UP000662904"/>
    </source>
</evidence>
<dbReference type="InterPro" id="IPR052387">
    <property type="entry name" value="Fibrocystin"/>
</dbReference>
<dbReference type="Proteomes" id="UP000662904">
    <property type="component" value="Chromosome"/>
</dbReference>
<gene>
    <name evidence="3" type="ORF">H0A61_01084</name>
</gene>
<dbReference type="InterPro" id="IPR014756">
    <property type="entry name" value="Ig_E-set"/>
</dbReference>
<reference evidence="3" key="1">
    <citation type="submission" date="2020-07" db="EMBL/GenBank/DDBJ databases">
        <title>Koleobacter methoxysyntrophicus gen. nov., sp. nov., a novel anaerobic bacterium isolated from deep subsurface oil field and proposal of Koleobacterales ord. nov. in the phylum Firmicutes.</title>
        <authorList>
            <person name="Sakamoto S."/>
            <person name="Tamaki H."/>
        </authorList>
    </citation>
    <scope>NUCLEOTIDE SEQUENCE</scope>
    <source>
        <strain evidence="3">NRmbB1</strain>
    </source>
</reference>
<dbReference type="Pfam" id="PF00041">
    <property type="entry name" value="fn3"/>
    <property type="match status" value="1"/>
</dbReference>
<dbReference type="SUPFAM" id="SSF49265">
    <property type="entry name" value="Fibronectin type III"/>
    <property type="match status" value="1"/>
</dbReference>
<dbReference type="SUPFAM" id="SSF81296">
    <property type="entry name" value="E set domains"/>
    <property type="match status" value="21"/>
</dbReference>
<dbReference type="SMART" id="SM00429">
    <property type="entry name" value="IPT"/>
    <property type="match status" value="19"/>
</dbReference>
<dbReference type="PANTHER" id="PTHR46769">
    <property type="entry name" value="POLYCYSTIC KIDNEY AND HEPATIC DISEASE 1 (AUTOSOMAL RECESSIVE)-LIKE 1"/>
    <property type="match status" value="1"/>
</dbReference>
<dbReference type="InterPro" id="IPR036116">
    <property type="entry name" value="FN3_sf"/>
</dbReference>
<dbReference type="PROSITE" id="PS50853">
    <property type="entry name" value="FN3"/>
    <property type="match status" value="1"/>
</dbReference>
<organism evidence="3 4">
    <name type="scientific">Koleobacter methoxysyntrophicus</name>
    <dbReference type="NCBI Taxonomy" id="2751313"/>
    <lineage>
        <taxon>Bacteria</taxon>
        <taxon>Bacillati</taxon>
        <taxon>Bacillota</taxon>
        <taxon>Clostridia</taxon>
        <taxon>Koleobacterales</taxon>
        <taxon>Koleobacteraceae</taxon>
        <taxon>Koleobacter</taxon>
    </lineage>
</organism>
<evidence type="ECO:0000259" key="2">
    <source>
        <dbReference type="PROSITE" id="PS50853"/>
    </source>
</evidence>
<feature type="domain" description="Fibronectin type-III" evidence="2">
    <location>
        <begin position="1969"/>
        <end position="2057"/>
    </location>
</feature>
<proteinExistence type="predicted"/>
<evidence type="ECO:0000313" key="3">
    <source>
        <dbReference type="EMBL" id="QSQ08741.1"/>
    </source>
</evidence>
<sequence length="2265" mass="241643">MVSYMRKKRVIFCFIIVLSILLSYFPVEVSAATPTIDTITPQEGTTAGGTQVTITGTNFASNAKVLFGDSEGQVISVSGDGTIITVKTPQYTGVWPEGATEMYVNVTVQSGGYNVIEPDGFKYIPSSPQIYTVTPEEGTAGDEITIDGAEFIQGAIVVIGGIDSPKVTFIDSTLIKAKIPALASGWKRVRVTNPDGQTVFMDDAFYYQKSTPSITKVDPSKGPVGDETETINVTITGDNFVPGVYEAGHPKEGQPITRVFFGDLESPNVNVVNQQTIIAKTPATMVRGKRHVIVDVDEVKAIKENAFEYISNPKITGLSPGSGNVLGGESVNITGEGFLAGATVYFGTKKATNVEVKTDTLISVITPPYDYPGEVAVKVTNTDGGTATTTTGNHYIYLQSSPTITNISPDNGSVLGGTLITITGTDFRSGIKLYIDGKEVSDVTRISSTELKAVTPSNSREGKKDVKVVNQDNGQFTLEDGFTYTRSQPTISSISPGSCSTVKQEVVTITGTNFMTGATVKIGNNFATEVKVNSDTEITARVPEGTVGLHDVVVTNVDGGEAVMVEGFQYTPSSPAIEEGPINVDVEALLGSSLPPGADLNTGSTYGGTEIRIRGREFSYSAQVKIGGKDATILSIEKDYNLNVHTIRALTPPGEVGEKTLTIINPDGRTAQGTFRYIVTPTITGITPNEGTTEGGTFITVTGTRFNTGPEGLKLFIGGAEATGVTVESSTKLTAFTPVNSEGEKDVVLINMDSDLGSYKVLKGFCYNLPPSDPFIESIQPVTGPTAGGNEVEIKGTDLRSGAKVYFGSEEAQVVKIETIDEGGTAKNIITCIAPPNVAGEADVKVVNPDNNYYVVANGYTYKIAESALTVSSITPNSGLIEGGTFVTIKGANFIIWQDVGIDPEDGKMVYRTTNVTIGGNALTGINRESSQKITGYTPGGTAGPQDVIVKIVHVKDDGMGGYEEVFIEESVKLVGGFTYKLPQSQPVITGVTPGEGPTSGGTDIIITGEDFVSGAEVYIGDYNNSKNKALYINVISPQEIRATTPSTTQLGSRDVYVINPDGGRAVLEDGFVYRGNILIITSITPNSGTVLGNTYATIKGANFIEGTKVNIGTEAASGVTVADPETITLYTPANTPGPKDVVVYNSFGEARLKSAFIYYIKQSQPVITALSRTEGTAAGGEEIRIYGFDFRSGASVTFAGTAATDVFVMSPNEIRVTTPPGVPGWVDITVTNSDGGSDVLENGFLYISNPIITEVFPNQGSVQKEVPVTITGSNFDDGAKVYIDGEEVPYIKVVNESIIKIHTPVRVDPGYVDVVVENPDGGKKTLYNGFRYRTPNTAPNINSIIPDQGPVDGGTVITIKGSDFQDDAIVIIGDYQALDVQVIDPYTISAKTPPGSEGPKDVYVINLADTGQAVFPEGFEYKIPTSKPTISSIEPTEGTVYGGTDVIIKGTDFRAGAIVIIGGNEAVDVEIVSPIKIRAKTPPGSHGKKDVTVMNTDAGSATLEDGFEYKAPATMPEIHDVTPTQGTIYGGTLITITGIDFVEGARVTIGGEPSQNVLVVNSETIKAYTPPHSPGDKEVAVTNPDTGLARWDGVFTYIVPDSFPAIEEITPDKGTTSGGTYITIKGQDFRKDLKVLIDGVEAEVKKIEDDNGQEVDGVTVVSGTRIVAVTPPGSPGKKDVIVENPDTGLAVKEDGFEYVLTTSEITISNINPNKGTIYGGTPVTVTGTGFEAGAKVFIGGAETTETMVIDSQTIKARTAPNTPGIKNVTVQNPDGASATIENAFEYRIPTTSPKITMLDPNKGPTHGGIDVTIFGENFEPGAIVYIGQNQAEVTSVNPTQIRIILPEGTVGPKDVIVINPDTGLVHLEEGFTYLDFPQITGIEPNEGPMEGGTDVTITGNGFVEGAVVLIGGKSASEVQVISSTTIKAKTPSADESGYVDVQVVNPDGGTGTLEDGFYYKAPRTVPEAPTGFRATAYDATTIKLTWNPSEHANYYEIFASFSSKDDSYKFLEKTDKTVFYVTDLEPDEKYYFKVRAVNELGSSDFSSSDYAYTDEDNKSRDEKVADIVTASEGNSQIFIINSKSGLKNSCELEIQEDFRRMTKKTVVVTYNVVYDLSKDLIIKTSDLQLQVPRSTLKSNLGKVDEDEEDASGIKIIIEKAGKQETEKMLRQLPRGHKALTDIFNIQMETQIGKKVTQNPYFSMTLTMLYDYATYLKYNKQNITLYYYNPSTNSFIEVSKITGLYWYGGFNVNITLPGYYLLAVN</sequence>
<dbReference type="RefSeq" id="WP_206708945.1">
    <property type="nucleotide sequence ID" value="NZ_CP059066.1"/>
</dbReference>
<dbReference type="Gene3D" id="2.60.40.10">
    <property type="entry name" value="Immunoglobulins"/>
    <property type="match status" value="22"/>
</dbReference>
<protein>
    <recommendedName>
        <fullName evidence="2">Fibronectin type-III domain-containing protein</fullName>
    </recommendedName>
</protein>
<accession>A0A8A0RJY0</accession>
<dbReference type="InterPro" id="IPR013783">
    <property type="entry name" value="Ig-like_fold"/>
</dbReference>
<dbReference type="Pfam" id="PF01833">
    <property type="entry name" value="TIG"/>
    <property type="match status" value="21"/>
</dbReference>
<dbReference type="SMART" id="SM00060">
    <property type="entry name" value="FN3"/>
    <property type="match status" value="1"/>
</dbReference>
<dbReference type="PANTHER" id="PTHR46769:SF2">
    <property type="entry name" value="FIBROCYSTIN-L ISOFORM 2 PRECURSOR-RELATED"/>
    <property type="match status" value="1"/>
</dbReference>
<evidence type="ECO:0000256" key="1">
    <source>
        <dbReference type="ARBA" id="ARBA00022729"/>
    </source>
</evidence>
<keyword evidence="1" id="KW-0732">Signal</keyword>
<dbReference type="InterPro" id="IPR002909">
    <property type="entry name" value="IPT_dom"/>
</dbReference>
<dbReference type="CDD" id="cd00603">
    <property type="entry name" value="IPT_PCSR"/>
    <property type="match status" value="1"/>
</dbReference>